<dbReference type="OrthoDB" id="2390600at2759"/>
<dbReference type="VEuPathDB" id="FungiDB:RhiirFUN_011108"/>
<dbReference type="VEuPathDB" id="FungiDB:RhiirFUN_022768"/>
<evidence type="ECO:0000313" key="1">
    <source>
        <dbReference type="EMBL" id="CAB5367891.1"/>
    </source>
</evidence>
<dbReference type="EMBL" id="CAGKOT010000024">
    <property type="protein sequence ID" value="CAB5367891.1"/>
    <property type="molecule type" value="Genomic_DNA"/>
</dbReference>
<dbReference type="AlphaFoldDB" id="A0A915ZA39"/>
<gene>
    <name evidence="1" type="ORF">CHRIB12_LOCUS11475</name>
</gene>
<protein>
    <submittedName>
        <fullName evidence="1">Uncharacterized protein</fullName>
    </submittedName>
</protein>
<proteinExistence type="predicted"/>
<evidence type="ECO:0000313" key="2">
    <source>
        <dbReference type="Proteomes" id="UP000684084"/>
    </source>
</evidence>
<name>A0A915ZA39_9GLOM</name>
<dbReference type="Proteomes" id="UP000684084">
    <property type="component" value="Unassembled WGS sequence"/>
</dbReference>
<comment type="caution">
    <text evidence="1">The sequence shown here is derived from an EMBL/GenBank/DDBJ whole genome shotgun (WGS) entry which is preliminary data.</text>
</comment>
<accession>A0A915ZA39</accession>
<reference evidence="1" key="1">
    <citation type="submission" date="2020-05" db="EMBL/GenBank/DDBJ databases">
        <authorList>
            <person name="Rincon C."/>
            <person name="Sanders R I."/>
            <person name="Robbins C."/>
            <person name="Chaturvedi A."/>
        </authorList>
    </citation>
    <scope>NUCLEOTIDE SEQUENCE</scope>
    <source>
        <strain evidence="1">CHB12</strain>
    </source>
</reference>
<sequence length="235" mass="27622">MYSVNDLKSASLRCYKKDDNHVNHVYVNSKLDKVITDFEKLFSTAEVKEFVDKLREEQDERGFDTACKINATSASAVKALEISLEKDVFKSAIITPLSPNHQFRKVCETILYDFFSMTSEKYMFDWIEVQADCIKDVMLLFPEFDLTLNKVDEPAHVYGAVYRQCDRVTLSESELRLDRKHFLHKVFELLYALIRAHKPNTPRLDPNSTETWEAIEIIYEDMNYDSFDDFDEYSW</sequence>
<organism evidence="1 2">
    <name type="scientific">Rhizophagus irregularis</name>
    <dbReference type="NCBI Taxonomy" id="588596"/>
    <lineage>
        <taxon>Eukaryota</taxon>
        <taxon>Fungi</taxon>
        <taxon>Fungi incertae sedis</taxon>
        <taxon>Mucoromycota</taxon>
        <taxon>Glomeromycotina</taxon>
        <taxon>Glomeromycetes</taxon>
        <taxon>Glomerales</taxon>
        <taxon>Glomeraceae</taxon>
        <taxon>Rhizophagus</taxon>
    </lineage>
</organism>